<dbReference type="STRING" id="1507870.A0A1V8T1R7"/>
<organism evidence="4 5">
    <name type="scientific">Cryoendolithus antarcticus</name>
    <dbReference type="NCBI Taxonomy" id="1507870"/>
    <lineage>
        <taxon>Eukaryota</taxon>
        <taxon>Fungi</taxon>
        <taxon>Dikarya</taxon>
        <taxon>Ascomycota</taxon>
        <taxon>Pezizomycotina</taxon>
        <taxon>Dothideomycetes</taxon>
        <taxon>Dothideomycetidae</taxon>
        <taxon>Cladosporiales</taxon>
        <taxon>Cladosporiaceae</taxon>
        <taxon>Cryoendolithus</taxon>
    </lineage>
</organism>
<feature type="compositionally biased region" description="Gly residues" evidence="2">
    <location>
        <begin position="328"/>
        <end position="338"/>
    </location>
</feature>
<feature type="compositionally biased region" description="Low complexity" evidence="2">
    <location>
        <begin position="374"/>
        <end position="398"/>
    </location>
</feature>
<dbReference type="EMBL" id="NAJO01000019">
    <property type="protein sequence ID" value="OQO05254.1"/>
    <property type="molecule type" value="Genomic_DNA"/>
</dbReference>
<accession>A0A1V8T1R7</accession>
<dbReference type="FunFam" id="3.30.1370.10:FF:000037">
    <property type="entry name" value="KH domain protein"/>
    <property type="match status" value="1"/>
</dbReference>
<dbReference type="InParanoid" id="A0A1V8T1R7"/>
<dbReference type="GO" id="GO:0003723">
    <property type="term" value="F:RNA binding"/>
    <property type="evidence" value="ECO:0007669"/>
    <property type="project" value="UniProtKB-UniRule"/>
</dbReference>
<dbReference type="AlphaFoldDB" id="A0A1V8T1R7"/>
<evidence type="ECO:0000259" key="3">
    <source>
        <dbReference type="SMART" id="SM00322"/>
    </source>
</evidence>
<protein>
    <recommendedName>
        <fullName evidence="3">K Homology domain-containing protein</fullName>
    </recommendedName>
</protein>
<keyword evidence="5" id="KW-1185">Reference proteome</keyword>
<keyword evidence="1" id="KW-0694">RNA-binding</keyword>
<sequence length="502" mass="53626">MSAEPRKRSRFDQSEPDPPRKSRFDRRSRSPPKGGDGDATRRSRSPVASTEGNARRDAAAVAAEAAARINASLQSKKGVQHVDVPPVRSAQSPSAGPSVKSPSAGALNDEIYQQDGDYIKDIEVNDLRNRYTLTKGSTQKMIKEETGADVTTRGEYYPDKSMATAAKAPPLFLHVTSQTKEGLDKAVKRIEELKQQELPNLIDERRFRRPREDAPVVERDHLGRRKWPEERIPIDLEPIPGFNLRAQVVGAGGSYVKHIQQETRCRVQIKGRGSGFKEFDTGNESDEQMYLHVAGPDAAEVENAKQMCISLLESVKESYAAFKERGPRGSGGPGGFGGPQDNPNYTPRDRNNGSYGGGSSYGGGGSAYGGQGAYGQQAPQGYETAGSPQQASQQPGAANMTPDQVAAWMVYYSQNPSLDPYQEYGGFAAVMAAYAQPAPPTPATPIGYGGGYYPGQDGTPVQQNGAGAPPPPPTEHVPPPPPPPSGPPGAGGYSSVPPPPGM</sequence>
<comment type="caution">
    <text evidence="4">The sequence shown here is derived from an EMBL/GenBank/DDBJ whole genome shotgun (WGS) entry which is preliminary data.</text>
</comment>
<evidence type="ECO:0000313" key="5">
    <source>
        <dbReference type="Proteomes" id="UP000192596"/>
    </source>
</evidence>
<dbReference type="Pfam" id="PF22675">
    <property type="entry name" value="KH-I_KHDC4-BBP"/>
    <property type="match status" value="1"/>
</dbReference>
<dbReference type="Proteomes" id="UP000192596">
    <property type="component" value="Unassembled WGS sequence"/>
</dbReference>
<dbReference type="FunFam" id="3.30.1370.10:FF:000051">
    <property type="entry name" value="Putative kh domain-containing protein"/>
    <property type="match status" value="1"/>
</dbReference>
<dbReference type="GO" id="GO:0005634">
    <property type="term" value="C:nucleus"/>
    <property type="evidence" value="ECO:0007669"/>
    <property type="project" value="InterPro"/>
</dbReference>
<feature type="compositionally biased region" description="Gly residues" evidence="2">
    <location>
        <begin position="354"/>
        <end position="373"/>
    </location>
</feature>
<evidence type="ECO:0000256" key="2">
    <source>
        <dbReference type="SAM" id="MobiDB-lite"/>
    </source>
</evidence>
<feature type="region of interest" description="Disordered" evidence="2">
    <location>
        <begin position="1"/>
        <end position="106"/>
    </location>
</feature>
<feature type="region of interest" description="Disordered" evidence="2">
    <location>
        <begin position="323"/>
        <end position="399"/>
    </location>
</feature>
<feature type="compositionally biased region" description="Pro residues" evidence="2">
    <location>
        <begin position="468"/>
        <end position="487"/>
    </location>
</feature>
<dbReference type="InterPro" id="IPR047889">
    <property type="entry name" value="KHDC4_KH-I_second"/>
</dbReference>
<dbReference type="InterPro" id="IPR056149">
    <property type="entry name" value="PRP5/DDX46/KHDC4_KH"/>
</dbReference>
<dbReference type="SUPFAM" id="SSF54791">
    <property type="entry name" value="Eukaryotic type KH-domain (KH-domain type I)"/>
    <property type="match status" value="2"/>
</dbReference>
<dbReference type="InterPro" id="IPR004087">
    <property type="entry name" value="KH_dom"/>
</dbReference>
<dbReference type="InterPro" id="IPR031121">
    <property type="entry name" value="RIK/BLOM7"/>
</dbReference>
<dbReference type="PANTHER" id="PTHR15744">
    <property type="entry name" value="BLOM7"/>
    <property type="match status" value="1"/>
</dbReference>
<dbReference type="Pfam" id="PF23469">
    <property type="entry name" value="KH_12"/>
    <property type="match status" value="1"/>
</dbReference>
<proteinExistence type="predicted"/>
<dbReference type="OrthoDB" id="397265at2759"/>
<feature type="compositionally biased region" description="Basic and acidic residues" evidence="2">
    <location>
        <begin position="1"/>
        <end position="28"/>
    </location>
</feature>
<dbReference type="PANTHER" id="PTHR15744:SF0">
    <property type="entry name" value="KH HOMOLOGY DOMAIN-CONTAINING PROTEIN 4"/>
    <property type="match status" value="1"/>
</dbReference>
<dbReference type="InterPro" id="IPR047890">
    <property type="entry name" value="KHDC4_KH-I_first"/>
</dbReference>
<feature type="domain" description="K Homology" evidence="3">
    <location>
        <begin position="226"/>
        <end position="313"/>
    </location>
</feature>
<dbReference type="SMART" id="SM00322">
    <property type="entry name" value="KH"/>
    <property type="match status" value="1"/>
</dbReference>
<gene>
    <name evidence="4" type="ORF">B0A48_09021</name>
</gene>
<name>A0A1V8T1R7_9PEZI</name>
<evidence type="ECO:0000313" key="4">
    <source>
        <dbReference type="EMBL" id="OQO05254.1"/>
    </source>
</evidence>
<reference evidence="5" key="1">
    <citation type="submission" date="2017-03" db="EMBL/GenBank/DDBJ databases">
        <title>Genomes of endolithic fungi from Antarctica.</title>
        <authorList>
            <person name="Coleine C."/>
            <person name="Masonjones S."/>
            <person name="Stajich J.E."/>
        </authorList>
    </citation>
    <scope>NUCLEOTIDE SEQUENCE [LARGE SCALE GENOMIC DNA]</scope>
    <source>
        <strain evidence="5">CCFEE 5527</strain>
    </source>
</reference>
<dbReference type="CDD" id="cd22385">
    <property type="entry name" value="KH-I_KHDC4_rpt1"/>
    <property type="match status" value="1"/>
</dbReference>
<dbReference type="InterPro" id="IPR055256">
    <property type="entry name" value="KH_1_KHDC4/BBP-like"/>
</dbReference>
<dbReference type="CDD" id="cd22386">
    <property type="entry name" value="KH-I_KHDC4_rpt2"/>
    <property type="match status" value="1"/>
</dbReference>
<feature type="compositionally biased region" description="Low complexity" evidence="2">
    <location>
        <begin position="59"/>
        <end position="71"/>
    </location>
</feature>
<dbReference type="PROSITE" id="PS50084">
    <property type="entry name" value="KH_TYPE_1"/>
    <property type="match status" value="1"/>
</dbReference>
<dbReference type="Gene3D" id="3.30.1370.10">
    <property type="entry name" value="K Homology domain, type 1"/>
    <property type="match status" value="2"/>
</dbReference>
<evidence type="ECO:0000256" key="1">
    <source>
        <dbReference type="PROSITE-ProRule" id="PRU00117"/>
    </source>
</evidence>
<feature type="region of interest" description="Disordered" evidence="2">
    <location>
        <begin position="446"/>
        <end position="502"/>
    </location>
</feature>
<dbReference type="InterPro" id="IPR036612">
    <property type="entry name" value="KH_dom_type_1_sf"/>
</dbReference>